<organism evidence="8 9">
    <name type="scientific">Bifidobacterium myosotis</name>
    <dbReference type="NCBI Taxonomy" id="1630166"/>
    <lineage>
        <taxon>Bacteria</taxon>
        <taxon>Bacillati</taxon>
        <taxon>Actinomycetota</taxon>
        <taxon>Actinomycetes</taxon>
        <taxon>Bifidobacteriales</taxon>
        <taxon>Bifidobacteriaceae</taxon>
        <taxon>Bifidobacterium</taxon>
    </lineage>
</organism>
<dbReference type="Pfam" id="PF23562">
    <property type="entry name" value="AMP-binding_C_3"/>
    <property type="match status" value="1"/>
</dbReference>
<feature type="compositionally biased region" description="Low complexity" evidence="6">
    <location>
        <begin position="680"/>
        <end position="689"/>
    </location>
</feature>
<evidence type="ECO:0000256" key="1">
    <source>
        <dbReference type="ARBA" id="ARBA00006432"/>
    </source>
</evidence>
<dbReference type="RefSeq" id="WP_094668387.1">
    <property type="nucleotide sequence ID" value="NZ_MWWW01000028.1"/>
</dbReference>
<dbReference type="SUPFAM" id="SSF56801">
    <property type="entry name" value="Acetyl-CoA synthetase-like"/>
    <property type="match status" value="1"/>
</dbReference>
<gene>
    <name evidence="8" type="ORF">BMYO_1988</name>
</gene>
<proteinExistence type="inferred from homology"/>
<evidence type="ECO:0000256" key="2">
    <source>
        <dbReference type="ARBA" id="ARBA00022598"/>
    </source>
</evidence>
<evidence type="ECO:0000256" key="4">
    <source>
        <dbReference type="ARBA" id="ARBA00023098"/>
    </source>
</evidence>
<dbReference type="Gene3D" id="3.40.50.12780">
    <property type="entry name" value="N-terminal domain of ligase-like"/>
    <property type="match status" value="1"/>
</dbReference>
<dbReference type="InterPro" id="IPR042099">
    <property type="entry name" value="ANL_N_sf"/>
</dbReference>
<feature type="compositionally biased region" description="Basic and acidic residues" evidence="6">
    <location>
        <begin position="658"/>
        <end position="676"/>
    </location>
</feature>
<evidence type="ECO:0000256" key="6">
    <source>
        <dbReference type="SAM" id="MobiDB-lite"/>
    </source>
</evidence>
<dbReference type="InterPro" id="IPR000873">
    <property type="entry name" value="AMP-dep_synth/lig_dom"/>
</dbReference>
<evidence type="ECO:0000256" key="5">
    <source>
        <dbReference type="ARBA" id="ARBA00032875"/>
    </source>
</evidence>
<reference evidence="8 9" key="1">
    <citation type="journal article" date="2017" name="BMC Genomics">
        <title>Comparative genomic and phylogenomic analyses of the Bifidobacteriaceae family.</title>
        <authorList>
            <person name="Lugli G.A."/>
            <person name="Milani C."/>
            <person name="Turroni F."/>
            <person name="Duranti S."/>
            <person name="Mancabelli L."/>
            <person name="Mangifesta M."/>
            <person name="Ferrario C."/>
            <person name="Modesto M."/>
            <person name="Mattarelli P."/>
            <person name="Jiri K."/>
            <person name="van Sinderen D."/>
            <person name="Ventura M."/>
        </authorList>
    </citation>
    <scope>NUCLEOTIDE SEQUENCE [LARGE SCALE GENOMIC DNA]</scope>
    <source>
        <strain evidence="8 9">DSM 100196</strain>
    </source>
</reference>
<dbReference type="InterPro" id="IPR020845">
    <property type="entry name" value="AMP-binding_CS"/>
</dbReference>
<feature type="compositionally biased region" description="Polar residues" evidence="6">
    <location>
        <begin position="630"/>
        <end position="655"/>
    </location>
</feature>
<name>A0A261FEA8_9BIFI</name>
<keyword evidence="3" id="KW-0276">Fatty acid metabolism</keyword>
<dbReference type="OrthoDB" id="5240489at2"/>
<sequence>MRELVEAPRYVTTDEDTVFSLLAKRAARTPDDTIAEWQDEQTHQWRSATASEMLSRVREVARGLLGLGIKPGTMVLIYSPTCYEWGITDFACAAIGAVVVPIYETDSAKQTASIVEEVNPVIAFAGDFQRSQTLEQIRADHPSMKYVFNFQADGLDAVADFGEGVSDETLEQAIARIKADDLLTVVYTSGSTGKPKGAMLSNRNYTHIVLNGYEILRGMLYDDNRLLLFLPLAHCFARYIQYVAIGGCGVVGYIPNAKHLLADIRSFKPTYLLGVPRVFEKVYNAASQKAGAGIQGRIFAQSVKHFVKWSKDEQDGRGHSIIERIRHSFFMATVGKSIRSALGPNLRWLACGGAPLNVDLAHFFNGMDDITFIQGYGMTETAAPMLVNWEDDNEVGSVGKPGPGMGVRLGEDDEIELTGPNVFLGYYKQPELTAQTMTADGWIKTGDLGRLDDKGFTFITGRKKDIIITAGGKNISPAPMEDIINSCPIVAHAVVVGDGKPFVSALIELEPDMLRSWLEGQGLDANMTLDEARGNDAVRAFIQQYVDQANANVSRAESVRKFAILDEEFSQANGTLTPSLKVVRAKVLQRYESIIEDELYAPKAGTAKPLPATVKILDSTQETVKKASEQVRQASEQMKQASEQVRTSVSDSLASVSEKIKKAKGDIEQDGGHDAEAEASEATDSAVSDGSADETAQPTQSNEKNTKNEE</sequence>
<evidence type="ECO:0000313" key="8">
    <source>
        <dbReference type="EMBL" id="OZG57491.1"/>
    </source>
</evidence>
<keyword evidence="9" id="KW-1185">Reference proteome</keyword>
<keyword evidence="4" id="KW-0443">Lipid metabolism</keyword>
<feature type="region of interest" description="Disordered" evidence="6">
    <location>
        <begin position="627"/>
        <end position="710"/>
    </location>
</feature>
<dbReference type="GO" id="GO:0004467">
    <property type="term" value="F:long-chain fatty acid-CoA ligase activity"/>
    <property type="evidence" value="ECO:0007669"/>
    <property type="project" value="TreeGrafter"/>
</dbReference>
<keyword evidence="2" id="KW-0436">Ligase</keyword>
<dbReference type="AlphaFoldDB" id="A0A261FEA8"/>
<accession>A0A261FEA8</accession>
<dbReference type="Proteomes" id="UP000216871">
    <property type="component" value="Unassembled WGS sequence"/>
</dbReference>
<comment type="caution">
    <text evidence="8">The sequence shown here is derived from an EMBL/GenBank/DDBJ whole genome shotgun (WGS) entry which is preliminary data.</text>
</comment>
<dbReference type="GO" id="GO:0016020">
    <property type="term" value="C:membrane"/>
    <property type="evidence" value="ECO:0007669"/>
    <property type="project" value="TreeGrafter"/>
</dbReference>
<dbReference type="PANTHER" id="PTHR43272">
    <property type="entry name" value="LONG-CHAIN-FATTY-ACID--COA LIGASE"/>
    <property type="match status" value="1"/>
</dbReference>
<evidence type="ECO:0000313" key="9">
    <source>
        <dbReference type="Proteomes" id="UP000216871"/>
    </source>
</evidence>
<feature type="domain" description="AMP-dependent synthetase/ligase" evidence="7">
    <location>
        <begin position="23"/>
        <end position="427"/>
    </location>
</feature>
<evidence type="ECO:0000256" key="3">
    <source>
        <dbReference type="ARBA" id="ARBA00022832"/>
    </source>
</evidence>
<evidence type="ECO:0000259" key="7">
    <source>
        <dbReference type="Pfam" id="PF00501"/>
    </source>
</evidence>
<dbReference type="EMBL" id="MWWW01000028">
    <property type="protein sequence ID" value="OZG57491.1"/>
    <property type="molecule type" value="Genomic_DNA"/>
</dbReference>
<dbReference type="PROSITE" id="PS00455">
    <property type="entry name" value="AMP_BINDING"/>
    <property type="match status" value="1"/>
</dbReference>
<dbReference type="PANTHER" id="PTHR43272:SF32">
    <property type="entry name" value="AMP-DEPENDENT SYNTHETASE_LIGASE DOMAIN-CONTAINING PROTEIN"/>
    <property type="match status" value="1"/>
</dbReference>
<comment type="similarity">
    <text evidence="1">Belongs to the ATP-dependent AMP-binding enzyme family.</text>
</comment>
<dbReference type="Pfam" id="PF00501">
    <property type="entry name" value="AMP-binding"/>
    <property type="match status" value="1"/>
</dbReference>
<feature type="compositionally biased region" description="Polar residues" evidence="6">
    <location>
        <begin position="694"/>
        <end position="703"/>
    </location>
</feature>
<protein>
    <recommendedName>
        <fullName evidence="5">Acyl-CoA synthetase</fullName>
    </recommendedName>
</protein>
<dbReference type="CDD" id="cd05907">
    <property type="entry name" value="VL_LC_FACS_like"/>
    <property type="match status" value="1"/>
</dbReference>